<dbReference type="Pfam" id="PF02872">
    <property type="entry name" value="5_nucleotid_C"/>
    <property type="match status" value="1"/>
</dbReference>
<dbReference type="KEGG" id="vg:16607409"/>
<name>S4W4I8_9VIRU</name>
<dbReference type="Proteomes" id="UP000204584">
    <property type="component" value="Segment"/>
</dbReference>
<gene>
    <name evidence="2" type="ORF">psal_cds_1272</name>
</gene>
<dbReference type="GO" id="GO:0009166">
    <property type="term" value="P:nucleotide catabolic process"/>
    <property type="evidence" value="ECO:0007669"/>
    <property type="project" value="InterPro"/>
</dbReference>
<organism evidence="2 3">
    <name type="scientific">Pandoravirus salinus</name>
    <dbReference type="NCBI Taxonomy" id="1349410"/>
    <lineage>
        <taxon>Viruses</taxon>
        <taxon>Pandoravirus</taxon>
    </lineage>
</organism>
<dbReference type="GO" id="GO:0016787">
    <property type="term" value="F:hydrolase activity"/>
    <property type="evidence" value="ECO:0007669"/>
    <property type="project" value="InterPro"/>
</dbReference>
<evidence type="ECO:0000259" key="1">
    <source>
        <dbReference type="Pfam" id="PF02872"/>
    </source>
</evidence>
<dbReference type="Gene3D" id="3.60.21.10">
    <property type="match status" value="1"/>
</dbReference>
<reference evidence="2 3" key="1">
    <citation type="journal article" date="2013" name="Science">
        <title>Pandoraviruses: amoeba viruses with genomes up to 2.5 Mb reaching that of parasitic eukaryotes.</title>
        <authorList>
            <person name="Philippe N."/>
            <person name="Legendre M."/>
            <person name="Doutre G."/>
            <person name="Coute Y."/>
            <person name="Poirot O."/>
            <person name="Lescot M."/>
            <person name="Arslan D."/>
            <person name="Seltzer V."/>
            <person name="Bertaux L."/>
            <person name="Bruley C."/>
            <person name="Garin J."/>
            <person name="Claverie J.M."/>
            <person name="Abergel C."/>
        </authorList>
    </citation>
    <scope>NUCLEOTIDE SEQUENCE [LARGE SCALE GENOMIC DNA]</scope>
</reference>
<dbReference type="GeneID" id="16607409"/>
<evidence type="ECO:0000313" key="3">
    <source>
        <dbReference type="Proteomes" id="UP000204584"/>
    </source>
</evidence>
<dbReference type="InterPro" id="IPR008334">
    <property type="entry name" value="5'-Nucleotdase_C"/>
</dbReference>
<dbReference type="RefSeq" id="YP_008438701.1">
    <property type="nucleotide sequence ID" value="NC_022098.1"/>
</dbReference>
<dbReference type="InterPro" id="IPR006179">
    <property type="entry name" value="5_nucleotidase/apyrase"/>
</dbReference>
<protein>
    <submittedName>
        <fullName evidence="2">Bifunctional metallophosphatase/5'-nucleotidase</fullName>
    </submittedName>
</protein>
<dbReference type="PANTHER" id="PTHR11575">
    <property type="entry name" value="5'-NUCLEOTIDASE-RELATED"/>
    <property type="match status" value="1"/>
</dbReference>
<sequence length="590" mass="61725">MARGERVVILTFNDIYVLEPPAGSANGGFVGLCGMIARERQAALDDPDDPAGAVIVCCCGDFMTAAAHLSGRGPQDCGRHMVPLLAEAGVTHVVPGNHEFDRGTHGCALRSAESPFCWLATNIDAAHPENPPPSVAPGPMARQPGVCATRDASISALDHMEARQPPFGAAVRADVVTTRGGHRVGLVGFCTPHAPMISSAGDGGASFVSAEEAFDAVSPALADLDAVVALTHMDLDEDVQFARHAGGRVDLVLGGHEHHVVMDHATGRAPVVKCGSDADYLGRIVLRVGHGKDAGTRVESVDVLPNVATGEDDPQATVQEHSARTRINALLQRLTAQRPKVDMDPSDLTLPDPTALCVFSRGISSRAARSGPCPLADLFCDLLAEADGSRHVLALIQGGGLRGARDYAAGHAFTVGDLRIEMPTMSRCAVRLVAGHQVVAAFEHAVAGMSAPVDDGTRDASAHATGQNGASQSRALLHVSAPWRVIYDPRRPVGRRVLSITCDGASLVPDTLYRVIMQQFVARGGDGFHMLVGAPAAASPIEATFMRRVVADRLCIAADQDPQGLLPMAEPCVPRVCAILSARACDDTSA</sequence>
<dbReference type="SUPFAM" id="SSF55816">
    <property type="entry name" value="5'-nucleotidase (syn. UDP-sugar hydrolase), C-terminal domain"/>
    <property type="match status" value="1"/>
</dbReference>
<dbReference type="InterPro" id="IPR029052">
    <property type="entry name" value="Metallo-depent_PP-like"/>
</dbReference>
<dbReference type="Gene3D" id="3.90.780.10">
    <property type="entry name" value="5'-Nucleotidase, C-terminal domain"/>
    <property type="match status" value="1"/>
</dbReference>
<accession>S4W4I8</accession>
<dbReference type="SUPFAM" id="SSF56300">
    <property type="entry name" value="Metallo-dependent phosphatases"/>
    <property type="match status" value="1"/>
</dbReference>
<proteinExistence type="predicted"/>
<dbReference type="PRINTS" id="PR01607">
    <property type="entry name" value="APYRASEFAMLY"/>
</dbReference>
<evidence type="ECO:0000313" key="2">
    <source>
        <dbReference type="EMBL" id="AGO85622.1"/>
    </source>
</evidence>
<feature type="domain" description="5'-Nucleotidase C-terminal" evidence="1">
    <location>
        <begin position="361"/>
        <end position="532"/>
    </location>
</feature>
<dbReference type="EMBL" id="KC977571">
    <property type="protein sequence ID" value="AGO85622.1"/>
    <property type="molecule type" value="Genomic_DNA"/>
</dbReference>
<dbReference type="PANTHER" id="PTHR11575:SF24">
    <property type="entry name" value="5'-NUCLEOTIDASE"/>
    <property type="match status" value="1"/>
</dbReference>
<dbReference type="InterPro" id="IPR036907">
    <property type="entry name" value="5'-Nucleotdase_C_sf"/>
</dbReference>
<keyword evidence="3" id="KW-1185">Reference proteome</keyword>